<dbReference type="Proteomes" id="UP000295649">
    <property type="component" value="Unassembled WGS sequence"/>
</dbReference>
<organism evidence="1 2">
    <name type="scientific">Methylomonas methanica</name>
    <dbReference type="NCBI Taxonomy" id="421"/>
    <lineage>
        <taxon>Bacteria</taxon>
        <taxon>Pseudomonadati</taxon>
        <taxon>Pseudomonadota</taxon>
        <taxon>Gammaproteobacteria</taxon>
        <taxon>Methylococcales</taxon>
        <taxon>Methylococcaceae</taxon>
        <taxon>Methylomonas</taxon>
    </lineage>
</organism>
<comment type="caution">
    <text evidence="1">The sequence shown here is derived from an EMBL/GenBank/DDBJ whole genome shotgun (WGS) entry which is preliminary data.</text>
</comment>
<keyword evidence="2" id="KW-1185">Reference proteome</keyword>
<evidence type="ECO:0000313" key="2">
    <source>
        <dbReference type="Proteomes" id="UP000295649"/>
    </source>
</evidence>
<protein>
    <submittedName>
        <fullName evidence="1">Uncharacterized protein</fullName>
    </submittedName>
</protein>
<sequence length="67" mass="7696">MSHKRWIKETPLTYSPNISMSDISSKLDIYDGYTNLIPTTKNGQVKKRGIDKTGFQVQPDLKSHWLS</sequence>
<accession>A0ABY2CF34</accession>
<reference evidence="1 2" key="1">
    <citation type="submission" date="2019-03" db="EMBL/GenBank/DDBJ databases">
        <title>Systems level insights into methane cycling in arid and semi-arid ecosystems.</title>
        <authorList>
            <person name="Kalyuzhnaya M."/>
        </authorList>
    </citation>
    <scope>NUCLEOTIDE SEQUENCE [LARGE SCALE GENOMIC DNA]</scope>
    <source>
        <strain evidence="1 2">S-1</strain>
    </source>
</reference>
<dbReference type="RefSeq" id="WP_207906607.1">
    <property type="nucleotide sequence ID" value="NZ_SMCN01000061.1"/>
</dbReference>
<proteinExistence type="predicted"/>
<gene>
    <name evidence="1" type="ORF">EDE11_1613</name>
</gene>
<feature type="non-terminal residue" evidence="1">
    <location>
        <position position="67"/>
    </location>
</feature>
<name>A0ABY2CF34_METMH</name>
<evidence type="ECO:0000313" key="1">
    <source>
        <dbReference type="EMBL" id="TCV71710.1"/>
    </source>
</evidence>
<dbReference type="EMBL" id="SMCN01000061">
    <property type="protein sequence ID" value="TCV71710.1"/>
    <property type="molecule type" value="Genomic_DNA"/>
</dbReference>